<evidence type="ECO:0000256" key="7">
    <source>
        <dbReference type="SAM" id="MobiDB-lite"/>
    </source>
</evidence>
<dbReference type="Proteomes" id="UP001432401">
    <property type="component" value="Unassembled WGS sequence"/>
</dbReference>
<evidence type="ECO:0000256" key="5">
    <source>
        <dbReference type="ARBA" id="ARBA00022989"/>
    </source>
</evidence>
<evidence type="ECO:0000256" key="2">
    <source>
        <dbReference type="ARBA" id="ARBA00008929"/>
    </source>
</evidence>
<gene>
    <name evidence="9" type="primary">nrfD</name>
    <name evidence="9" type="ORF">ABUK86_00150</name>
</gene>
<feature type="transmembrane region" description="Helical" evidence="8">
    <location>
        <begin position="209"/>
        <end position="229"/>
    </location>
</feature>
<dbReference type="RefSeq" id="WP_352982143.1">
    <property type="nucleotide sequence ID" value="NZ_JBEQNB010000001.1"/>
</dbReference>
<sequence length="379" mass="38143">MSTSDVTREGVRGQRPGRDAVTGSARVVGEEQRRRHGGRRGGPTRAPDAEFRSYYGRPVLNQVVWEASDIGGYLFLGGLAGASSVLAAGADLTGRDALARPLKYTALAAISGSVVALVHDLGRPERFLNMLRVVKPTSPMSVGTWILTAYGPLAGVAAVTAATGWFPRIGRAATLGAAAVGPLVATYTAPLVCDTAVPSWHEGYRYMPFLFAASASAAAGGAGLVASPLGQSGPARRAAVGGALVETAVSTAMEHRMGLAGEPYRLGTAGAFVRAAKALTLAGAAGAVLGRRSRAVSALSGAALLAGSACTRLGVFHAGKQSAADPKYTVVPQRRRMAERAAEPAAEQEARAEAAGRTAGRAGSGGAGGGDAAGGDAGA</sequence>
<feature type="region of interest" description="Disordered" evidence="7">
    <location>
        <begin position="335"/>
        <end position="379"/>
    </location>
</feature>
<keyword evidence="4 8" id="KW-0812">Transmembrane</keyword>
<feature type="compositionally biased region" description="Gly residues" evidence="7">
    <location>
        <begin position="362"/>
        <end position="379"/>
    </location>
</feature>
<feature type="transmembrane region" description="Helical" evidence="8">
    <location>
        <begin position="172"/>
        <end position="189"/>
    </location>
</feature>
<dbReference type="InterPro" id="IPR005614">
    <property type="entry name" value="NrfD-like"/>
</dbReference>
<evidence type="ECO:0000256" key="1">
    <source>
        <dbReference type="ARBA" id="ARBA00004651"/>
    </source>
</evidence>
<name>A0ABV1ZND4_9ACTN</name>
<protein>
    <submittedName>
        <fullName evidence="9">NrfD/PsrC family molybdoenzyme membrane anchor subunit</fullName>
    </submittedName>
</protein>
<comment type="caution">
    <text evidence="9">The sequence shown here is derived from an EMBL/GenBank/DDBJ whole genome shotgun (WGS) entry which is preliminary data.</text>
</comment>
<feature type="transmembrane region" description="Helical" evidence="8">
    <location>
        <begin position="70"/>
        <end position="92"/>
    </location>
</feature>
<evidence type="ECO:0000256" key="3">
    <source>
        <dbReference type="ARBA" id="ARBA00022475"/>
    </source>
</evidence>
<keyword evidence="5 8" id="KW-1133">Transmembrane helix</keyword>
<evidence type="ECO:0000313" key="10">
    <source>
        <dbReference type="Proteomes" id="UP001432401"/>
    </source>
</evidence>
<keyword evidence="10" id="KW-1185">Reference proteome</keyword>
<accession>A0ABV1ZND4</accession>
<keyword evidence="6 8" id="KW-0472">Membrane</keyword>
<reference evidence="9 10" key="1">
    <citation type="submission" date="2024-06" db="EMBL/GenBank/DDBJ databases">
        <authorList>
            <person name="Bataeva Y.V."/>
            <person name="Grigorian L.N."/>
            <person name="Solomentsev V.I."/>
        </authorList>
    </citation>
    <scope>NUCLEOTIDE SEQUENCE [LARGE SCALE GENOMIC DNA]</scope>
    <source>
        <strain evidence="10">SCPM-O-B-12605 (RCAM04882)</strain>
    </source>
</reference>
<evidence type="ECO:0000256" key="6">
    <source>
        <dbReference type="ARBA" id="ARBA00023136"/>
    </source>
</evidence>
<feature type="region of interest" description="Disordered" evidence="7">
    <location>
        <begin position="1"/>
        <end position="48"/>
    </location>
</feature>
<proteinExistence type="inferred from homology"/>
<dbReference type="Pfam" id="PF03916">
    <property type="entry name" value="NrfD"/>
    <property type="match status" value="1"/>
</dbReference>
<comment type="subcellular location">
    <subcellularLocation>
        <location evidence="1">Cell membrane</location>
        <topology evidence="1">Multi-pass membrane protein</topology>
    </subcellularLocation>
</comment>
<dbReference type="EMBL" id="JBEQNB010000001">
    <property type="protein sequence ID" value="MES0832176.1"/>
    <property type="molecule type" value="Genomic_DNA"/>
</dbReference>
<evidence type="ECO:0000313" key="9">
    <source>
        <dbReference type="EMBL" id="MES0832176.1"/>
    </source>
</evidence>
<feature type="compositionally biased region" description="Basic and acidic residues" evidence="7">
    <location>
        <begin position="336"/>
        <end position="354"/>
    </location>
</feature>
<dbReference type="Gene3D" id="1.20.1630.10">
    <property type="entry name" value="Formate dehydrogenase/DMSO reductase domain"/>
    <property type="match status" value="1"/>
</dbReference>
<comment type="similarity">
    <text evidence="2">Belongs to the NrfD family.</text>
</comment>
<keyword evidence="3" id="KW-1003">Cell membrane</keyword>
<dbReference type="PANTHER" id="PTHR34856:SF2">
    <property type="entry name" value="PROTEIN NRFD"/>
    <property type="match status" value="1"/>
</dbReference>
<dbReference type="InterPro" id="IPR052049">
    <property type="entry name" value="Electron_transfer_protein"/>
</dbReference>
<organism evidence="9 10">
    <name type="scientific">Nocardiopsis tropica</name>
    <dbReference type="NCBI Taxonomy" id="109330"/>
    <lineage>
        <taxon>Bacteria</taxon>
        <taxon>Bacillati</taxon>
        <taxon>Actinomycetota</taxon>
        <taxon>Actinomycetes</taxon>
        <taxon>Streptosporangiales</taxon>
        <taxon>Nocardiopsidaceae</taxon>
        <taxon>Nocardiopsis</taxon>
    </lineage>
</organism>
<feature type="compositionally biased region" description="Basic and acidic residues" evidence="7">
    <location>
        <begin position="1"/>
        <end position="18"/>
    </location>
</feature>
<feature type="transmembrane region" description="Helical" evidence="8">
    <location>
        <begin position="142"/>
        <end position="165"/>
    </location>
</feature>
<evidence type="ECO:0000256" key="4">
    <source>
        <dbReference type="ARBA" id="ARBA00022692"/>
    </source>
</evidence>
<dbReference type="PANTHER" id="PTHR34856">
    <property type="entry name" value="PROTEIN NRFD"/>
    <property type="match status" value="1"/>
</dbReference>
<evidence type="ECO:0000256" key="8">
    <source>
        <dbReference type="SAM" id="Phobius"/>
    </source>
</evidence>